<dbReference type="OrthoDB" id="276644at2"/>
<keyword evidence="1" id="KW-1133">Transmembrane helix</keyword>
<keyword evidence="1" id="KW-0472">Membrane</keyword>
<evidence type="ECO:0000256" key="1">
    <source>
        <dbReference type="SAM" id="Phobius"/>
    </source>
</evidence>
<organism evidence="3 4">
    <name type="scientific">Aeoliella mucimassa</name>
    <dbReference type="NCBI Taxonomy" id="2527972"/>
    <lineage>
        <taxon>Bacteria</taxon>
        <taxon>Pseudomonadati</taxon>
        <taxon>Planctomycetota</taxon>
        <taxon>Planctomycetia</taxon>
        <taxon>Pirellulales</taxon>
        <taxon>Lacipirellulaceae</taxon>
        <taxon>Aeoliella</taxon>
    </lineage>
</organism>
<gene>
    <name evidence="3" type="ORF">Pan181_48410</name>
</gene>
<dbReference type="InterPro" id="IPR012495">
    <property type="entry name" value="TadE-like_dom"/>
</dbReference>
<name>A0A518AV64_9BACT</name>
<reference evidence="3 4" key="1">
    <citation type="submission" date="2019-02" db="EMBL/GenBank/DDBJ databases">
        <title>Deep-cultivation of Planctomycetes and their phenomic and genomic characterization uncovers novel biology.</title>
        <authorList>
            <person name="Wiegand S."/>
            <person name="Jogler M."/>
            <person name="Boedeker C."/>
            <person name="Pinto D."/>
            <person name="Vollmers J."/>
            <person name="Rivas-Marin E."/>
            <person name="Kohn T."/>
            <person name="Peeters S.H."/>
            <person name="Heuer A."/>
            <person name="Rast P."/>
            <person name="Oberbeckmann S."/>
            <person name="Bunk B."/>
            <person name="Jeske O."/>
            <person name="Meyerdierks A."/>
            <person name="Storesund J.E."/>
            <person name="Kallscheuer N."/>
            <person name="Luecker S."/>
            <person name="Lage O.M."/>
            <person name="Pohl T."/>
            <person name="Merkel B.J."/>
            <person name="Hornburger P."/>
            <person name="Mueller R.-W."/>
            <person name="Bruemmer F."/>
            <person name="Labrenz M."/>
            <person name="Spormann A.M."/>
            <person name="Op den Camp H."/>
            <person name="Overmann J."/>
            <person name="Amann R."/>
            <person name="Jetten M.S.M."/>
            <person name="Mascher T."/>
            <person name="Medema M.H."/>
            <person name="Devos D.P."/>
            <person name="Kaster A.-K."/>
            <person name="Ovreas L."/>
            <person name="Rohde M."/>
            <person name="Galperin M.Y."/>
            <person name="Jogler C."/>
        </authorList>
    </citation>
    <scope>NUCLEOTIDE SEQUENCE [LARGE SCALE GENOMIC DNA]</scope>
    <source>
        <strain evidence="3 4">Pan181</strain>
    </source>
</reference>
<accession>A0A518AV64</accession>
<keyword evidence="1" id="KW-0812">Transmembrane</keyword>
<sequence>MIRRKNRNSKKRRGVAATEFAVCLPIIMLIMLGMIETCSMIFLKQSLAIAAYEGSHTAVKPGATTAEVAATCQGILNDRNISGATIQVLPKDIEKLNVGEYMTIQVTAPSSQNAVVPVKFFRGSTIQASAVMMKEI</sequence>
<evidence type="ECO:0000313" key="3">
    <source>
        <dbReference type="EMBL" id="QDU58602.1"/>
    </source>
</evidence>
<dbReference type="AlphaFoldDB" id="A0A518AV64"/>
<evidence type="ECO:0000313" key="4">
    <source>
        <dbReference type="Proteomes" id="UP000315750"/>
    </source>
</evidence>
<evidence type="ECO:0000259" key="2">
    <source>
        <dbReference type="Pfam" id="PF07811"/>
    </source>
</evidence>
<proteinExistence type="predicted"/>
<feature type="domain" description="TadE-like" evidence="2">
    <location>
        <begin position="14"/>
        <end position="54"/>
    </location>
</feature>
<protein>
    <submittedName>
        <fullName evidence="3">TadE-like protein</fullName>
    </submittedName>
</protein>
<dbReference type="RefSeq" id="WP_145250813.1">
    <property type="nucleotide sequence ID" value="NZ_CP036278.1"/>
</dbReference>
<dbReference type="EMBL" id="CP036278">
    <property type="protein sequence ID" value="QDU58602.1"/>
    <property type="molecule type" value="Genomic_DNA"/>
</dbReference>
<dbReference type="KEGG" id="amuc:Pan181_48410"/>
<dbReference type="Pfam" id="PF07811">
    <property type="entry name" value="TadE"/>
    <property type="match status" value="1"/>
</dbReference>
<dbReference type="Proteomes" id="UP000315750">
    <property type="component" value="Chromosome"/>
</dbReference>
<feature type="transmembrane region" description="Helical" evidence="1">
    <location>
        <begin position="20"/>
        <end position="43"/>
    </location>
</feature>
<keyword evidence="4" id="KW-1185">Reference proteome</keyword>